<organism evidence="1">
    <name type="scientific">marine sediment metagenome</name>
    <dbReference type="NCBI Taxonomy" id="412755"/>
    <lineage>
        <taxon>unclassified sequences</taxon>
        <taxon>metagenomes</taxon>
        <taxon>ecological metagenomes</taxon>
    </lineage>
</organism>
<comment type="caution">
    <text evidence="1">The sequence shown here is derived from an EMBL/GenBank/DDBJ whole genome shotgun (WGS) entry which is preliminary data.</text>
</comment>
<sequence length="102" mass="11831">LSLSCDSREIEITNITDQVRKSLRGAAPAREYLLAKGCQRRTYLECSVIGSGVYYDTERKDNHWSSDRPPEFRDPHWRCWRIPDPFAIPEESRPVPPVSEEP</sequence>
<dbReference type="EMBL" id="BARU01039004">
    <property type="protein sequence ID" value="GAH89392.1"/>
    <property type="molecule type" value="Genomic_DNA"/>
</dbReference>
<gene>
    <name evidence="1" type="ORF">S03H2_60519</name>
</gene>
<name>X1J5X0_9ZZZZ</name>
<proteinExistence type="predicted"/>
<dbReference type="AlphaFoldDB" id="X1J5X0"/>
<reference evidence="1" key="1">
    <citation type="journal article" date="2014" name="Front. Microbiol.">
        <title>High frequency of phylogenetically diverse reductive dehalogenase-homologous genes in deep subseafloor sedimentary metagenomes.</title>
        <authorList>
            <person name="Kawai M."/>
            <person name="Futagami T."/>
            <person name="Toyoda A."/>
            <person name="Takaki Y."/>
            <person name="Nishi S."/>
            <person name="Hori S."/>
            <person name="Arai W."/>
            <person name="Tsubouchi T."/>
            <person name="Morono Y."/>
            <person name="Uchiyama I."/>
            <person name="Ito T."/>
            <person name="Fujiyama A."/>
            <person name="Inagaki F."/>
            <person name="Takami H."/>
        </authorList>
    </citation>
    <scope>NUCLEOTIDE SEQUENCE</scope>
    <source>
        <strain evidence="1">Expedition CK06-06</strain>
    </source>
</reference>
<evidence type="ECO:0000313" key="1">
    <source>
        <dbReference type="EMBL" id="GAH89392.1"/>
    </source>
</evidence>
<protein>
    <submittedName>
        <fullName evidence="1">Uncharacterized protein</fullName>
    </submittedName>
</protein>
<feature type="non-terminal residue" evidence="1">
    <location>
        <position position="1"/>
    </location>
</feature>
<accession>X1J5X0</accession>